<name>A0ABD1P606_9LAMI</name>
<accession>A0ABD1P606</accession>
<organism evidence="1 2">
    <name type="scientific">Forsythia ovata</name>
    <dbReference type="NCBI Taxonomy" id="205694"/>
    <lineage>
        <taxon>Eukaryota</taxon>
        <taxon>Viridiplantae</taxon>
        <taxon>Streptophyta</taxon>
        <taxon>Embryophyta</taxon>
        <taxon>Tracheophyta</taxon>
        <taxon>Spermatophyta</taxon>
        <taxon>Magnoliopsida</taxon>
        <taxon>eudicotyledons</taxon>
        <taxon>Gunneridae</taxon>
        <taxon>Pentapetalae</taxon>
        <taxon>asterids</taxon>
        <taxon>lamiids</taxon>
        <taxon>Lamiales</taxon>
        <taxon>Oleaceae</taxon>
        <taxon>Forsythieae</taxon>
        <taxon>Forsythia</taxon>
    </lineage>
</organism>
<comment type="caution">
    <text evidence="1">The sequence shown here is derived from an EMBL/GenBank/DDBJ whole genome shotgun (WGS) entry which is preliminary data.</text>
</comment>
<gene>
    <name evidence="1" type="ORF">Fot_55005</name>
</gene>
<proteinExistence type="predicted"/>
<dbReference type="AlphaFoldDB" id="A0ABD1P606"/>
<dbReference type="EMBL" id="JBFOLJ010000023">
    <property type="protein sequence ID" value="KAL2459316.1"/>
    <property type="molecule type" value="Genomic_DNA"/>
</dbReference>
<evidence type="ECO:0000313" key="1">
    <source>
        <dbReference type="EMBL" id="KAL2459316.1"/>
    </source>
</evidence>
<protein>
    <submittedName>
        <fullName evidence="1">DELLA protein GAI-like</fullName>
    </submittedName>
</protein>
<evidence type="ECO:0000313" key="2">
    <source>
        <dbReference type="Proteomes" id="UP001604277"/>
    </source>
</evidence>
<reference evidence="2" key="1">
    <citation type="submission" date="2024-07" db="EMBL/GenBank/DDBJ databases">
        <title>Two chromosome-level genome assemblies of Korean endemic species Abeliophyllum distichum and Forsythia ovata (Oleaceae).</title>
        <authorList>
            <person name="Jang H."/>
        </authorList>
    </citation>
    <scope>NUCLEOTIDE SEQUENCE [LARGE SCALE GENOMIC DNA]</scope>
</reference>
<dbReference type="Proteomes" id="UP001604277">
    <property type="component" value="Unassembled WGS sequence"/>
</dbReference>
<sequence>MESHSVEAKKTDKNLTRISYLVEGKKENTCIPLASFKILNKYSSQLNRFSRVGLNEINSETMCGTRSSCRVLSAESIMKIARKRFLVHLASQKTENFSESGDSYENQRGGELVLRLLVAAEKFCNEQFDRSEQFLVGCYLVP</sequence>
<keyword evidence="2" id="KW-1185">Reference proteome</keyword>